<dbReference type="eggNOG" id="arCOG00993">
    <property type="taxonomic scope" value="Archaea"/>
</dbReference>
<name>A8AAR5_IGNH4</name>
<dbReference type="KEGG" id="iho:Igni_0835"/>
<dbReference type="Gene3D" id="2.30.130.10">
    <property type="entry name" value="PUA domain"/>
    <property type="match status" value="1"/>
</dbReference>
<dbReference type="GeneID" id="5562415"/>
<evidence type="ECO:0000259" key="1">
    <source>
        <dbReference type="Pfam" id="PF03657"/>
    </source>
</evidence>
<dbReference type="HOGENOM" id="CLU_1912329_0_0_2"/>
<feature type="domain" description="UPF0113" evidence="1">
    <location>
        <begin position="71"/>
        <end position="130"/>
    </location>
</feature>
<dbReference type="EMBL" id="CP000816">
    <property type="protein sequence ID" value="ABU82017.1"/>
    <property type="molecule type" value="Genomic_DNA"/>
</dbReference>
<evidence type="ECO:0000313" key="2">
    <source>
        <dbReference type="EMBL" id="ABU82017.1"/>
    </source>
</evidence>
<organism evidence="2 3">
    <name type="scientific">Ignicoccus hospitalis (strain KIN4/I / DSM 18386 / JCM 14125)</name>
    <dbReference type="NCBI Taxonomy" id="453591"/>
    <lineage>
        <taxon>Archaea</taxon>
        <taxon>Thermoproteota</taxon>
        <taxon>Thermoprotei</taxon>
        <taxon>Desulfurococcales</taxon>
        <taxon>Desulfurococcaceae</taxon>
        <taxon>Ignicoccus</taxon>
    </lineage>
</organism>
<evidence type="ECO:0000313" key="3">
    <source>
        <dbReference type="Proteomes" id="UP000000262"/>
    </source>
</evidence>
<gene>
    <name evidence="2" type="ordered locus">Igni_0835</name>
</gene>
<protein>
    <recommendedName>
        <fullName evidence="1">UPF0113 domain-containing protein</fullName>
    </recommendedName>
</protein>
<dbReference type="AlphaFoldDB" id="A8AAR5"/>
<dbReference type="STRING" id="453591.Igni_0835"/>
<dbReference type="InterPro" id="IPR036974">
    <property type="entry name" value="PUA_sf"/>
</dbReference>
<dbReference type="Proteomes" id="UP000000262">
    <property type="component" value="Chromosome"/>
</dbReference>
<dbReference type="InterPro" id="IPR005155">
    <property type="entry name" value="UPF0113_PUA"/>
</dbReference>
<proteinExistence type="predicted"/>
<dbReference type="Pfam" id="PF03657">
    <property type="entry name" value="UPF0113"/>
    <property type="match status" value="1"/>
</dbReference>
<sequence length="132" mass="14921">MSRVRPEAPSFRELARCLGAEPKVKLLRKGSSLCAGYSGCSFYVERKNAVTPGGVKLLARWAKRGVVKAPDERRAMLFLYGKDLFEFELVEPPCERGYVLVYWDDVLLGLGMIKKGIVLNLLDFGEFLRRGY</sequence>
<dbReference type="RefSeq" id="WP_012122981.1">
    <property type="nucleotide sequence ID" value="NC_009776.1"/>
</dbReference>
<keyword evidence="3" id="KW-1185">Reference proteome</keyword>
<reference evidence="2 3" key="1">
    <citation type="journal article" date="2008" name="Genome Biol.">
        <title>A genomic analysis of the archaeal system Ignicoccus hospitalis-Nanoarchaeum equitans.</title>
        <authorList>
            <person name="Podar M."/>
            <person name="Anderson I."/>
            <person name="Makarova K.S."/>
            <person name="Elkins J.G."/>
            <person name="Ivanova N."/>
            <person name="Wall M.A."/>
            <person name="Lykidis A."/>
            <person name="Mavromatis K."/>
            <person name="Sun H."/>
            <person name="Hudson M.E."/>
            <person name="Chen W."/>
            <person name="Deciu C."/>
            <person name="Hutchison D."/>
            <person name="Eads J.R."/>
            <person name="Anderson A."/>
            <person name="Fernandes F."/>
            <person name="Szeto E."/>
            <person name="Lapidus A."/>
            <person name="Kyrpides N.C."/>
            <person name="Saier M.H.Jr."/>
            <person name="Richardson P.M."/>
            <person name="Rachel R."/>
            <person name="Huber H."/>
            <person name="Eisen J.A."/>
            <person name="Koonin E.V."/>
            <person name="Keller M."/>
            <person name="Stetter K.O."/>
        </authorList>
    </citation>
    <scope>NUCLEOTIDE SEQUENCE [LARGE SCALE GENOMIC DNA]</scope>
    <source>
        <strain evidence="3">KIN4/I / DSM 18386 / JCM 14125</strain>
    </source>
</reference>
<accession>A8AAR5</accession>
<dbReference type="GO" id="GO:0003723">
    <property type="term" value="F:RNA binding"/>
    <property type="evidence" value="ECO:0007669"/>
    <property type="project" value="InterPro"/>
</dbReference>